<dbReference type="EMBL" id="JASBAN010000001">
    <property type="protein sequence ID" value="MDI2113407.1"/>
    <property type="molecule type" value="Genomic_DNA"/>
</dbReference>
<name>A0ABT6Q9H6_9PROT</name>
<dbReference type="Proteomes" id="UP001431775">
    <property type="component" value="Unassembled WGS sequence"/>
</dbReference>
<sequence>MNKISLIQVAEQYLENKIENTQPLTQGDLSETFMITTSAEQNYVIKNGASPNTEGNMLKFLDQHHIDVPKVIFANDTLLIMEAIQETNCLSKEAWQNLGLTLNQLHQIHNPSYGWQEDYGFGKVPLKNSFSNNWVEFWRENRLLCYIDQLPIHIAVQIEKLTTNLDHYIPEHPPISLLHGDLWSGNIITHINRPYLIDPACYFGHNEVDIAMLNIFGSPPDAFYNSYSLLEPNWQERLPVYQLFPAIVHYILFGNYYVDMIQTLLTRLKI</sequence>
<accession>A0ABT6Q9H6</accession>
<proteinExistence type="inferred from homology"/>
<comment type="similarity">
    <text evidence="1 2">Belongs to the fructosamine kinase family.</text>
</comment>
<reference evidence="3" key="1">
    <citation type="submission" date="2023-05" db="EMBL/GenBank/DDBJ databases">
        <title>Whole genome sequence of Commensalibacter sp.</title>
        <authorList>
            <person name="Charoenyingcharoen P."/>
            <person name="Yukphan P."/>
        </authorList>
    </citation>
    <scope>NUCLEOTIDE SEQUENCE</scope>
    <source>
        <strain evidence="3">TBRC 10068</strain>
    </source>
</reference>
<keyword evidence="4" id="KW-1185">Reference proteome</keyword>
<dbReference type="GO" id="GO:0016301">
    <property type="term" value="F:kinase activity"/>
    <property type="evidence" value="ECO:0007669"/>
    <property type="project" value="UniProtKB-KW"/>
</dbReference>
<evidence type="ECO:0000313" key="4">
    <source>
        <dbReference type="Proteomes" id="UP001431775"/>
    </source>
</evidence>
<evidence type="ECO:0000256" key="2">
    <source>
        <dbReference type="PIRNR" id="PIRNR006221"/>
    </source>
</evidence>
<dbReference type="SUPFAM" id="SSF56112">
    <property type="entry name" value="Protein kinase-like (PK-like)"/>
    <property type="match status" value="1"/>
</dbReference>
<evidence type="ECO:0000313" key="3">
    <source>
        <dbReference type="EMBL" id="MDI2113407.1"/>
    </source>
</evidence>
<protein>
    <submittedName>
        <fullName evidence="3">Fructosamine kinase family protein</fullName>
    </submittedName>
</protein>
<gene>
    <name evidence="3" type="ORF">QJV33_09000</name>
</gene>
<dbReference type="RefSeq" id="WP_281463013.1">
    <property type="nucleotide sequence ID" value="NZ_JASBAN010000001.1"/>
</dbReference>
<keyword evidence="2 3" id="KW-0418">Kinase</keyword>
<comment type="caution">
    <text evidence="3">The sequence shown here is derived from an EMBL/GenBank/DDBJ whole genome shotgun (WGS) entry which is preliminary data.</text>
</comment>
<dbReference type="PIRSF" id="PIRSF006221">
    <property type="entry name" value="Ketosamine-3-kinase"/>
    <property type="match status" value="1"/>
</dbReference>
<dbReference type="Gene3D" id="3.90.1200.10">
    <property type="match status" value="1"/>
</dbReference>
<dbReference type="InterPro" id="IPR016477">
    <property type="entry name" value="Fructo-/Ketosamine-3-kinase"/>
</dbReference>
<dbReference type="InterPro" id="IPR011009">
    <property type="entry name" value="Kinase-like_dom_sf"/>
</dbReference>
<keyword evidence="2" id="KW-0808">Transferase</keyword>
<dbReference type="PANTHER" id="PTHR12149">
    <property type="entry name" value="FRUCTOSAMINE 3 KINASE-RELATED PROTEIN"/>
    <property type="match status" value="1"/>
</dbReference>
<dbReference type="Pfam" id="PF03881">
    <property type="entry name" value="Fructosamin_kin"/>
    <property type="match status" value="1"/>
</dbReference>
<evidence type="ECO:0000256" key="1">
    <source>
        <dbReference type="ARBA" id="ARBA00009460"/>
    </source>
</evidence>
<organism evidence="3 4">
    <name type="scientific">Commensalibacter nepenthis</name>
    <dbReference type="NCBI Taxonomy" id="3043872"/>
    <lineage>
        <taxon>Bacteria</taxon>
        <taxon>Pseudomonadati</taxon>
        <taxon>Pseudomonadota</taxon>
        <taxon>Alphaproteobacteria</taxon>
        <taxon>Acetobacterales</taxon>
        <taxon>Acetobacteraceae</taxon>
    </lineage>
</organism>
<dbReference type="PANTHER" id="PTHR12149:SF8">
    <property type="entry name" value="PROTEIN-RIBULOSAMINE 3-KINASE"/>
    <property type="match status" value="1"/>
</dbReference>